<dbReference type="InterPro" id="IPR055570">
    <property type="entry name" value="DUF7146"/>
</dbReference>
<reference evidence="2" key="1">
    <citation type="journal article" date="2015" name="Nature">
        <title>Complex archaea that bridge the gap between prokaryotes and eukaryotes.</title>
        <authorList>
            <person name="Spang A."/>
            <person name="Saw J.H."/>
            <person name="Jorgensen S.L."/>
            <person name="Zaremba-Niedzwiedzka K."/>
            <person name="Martijn J."/>
            <person name="Lind A.E."/>
            <person name="van Eijk R."/>
            <person name="Schleper C."/>
            <person name="Guy L."/>
            <person name="Ettema T.J."/>
        </authorList>
    </citation>
    <scope>NUCLEOTIDE SEQUENCE</scope>
</reference>
<dbReference type="EMBL" id="LAZR01000299">
    <property type="protein sequence ID" value="KKN76155.1"/>
    <property type="molecule type" value="Genomic_DNA"/>
</dbReference>
<dbReference type="Pfam" id="PF08273">
    <property type="entry name" value="Zn_Ribbon_Prim"/>
    <property type="match status" value="1"/>
</dbReference>
<organism evidence="2">
    <name type="scientific">marine sediment metagenome</name>
    <dbReference type="NCBI Taxonomy" id="412755"/>
    <lineage>
        <taxon>unclassified sequences</taxon>
        <taxon>metagenomes</taxon>
        <taxon>ecological metagenomes</taxon>
    </lineage>
</organism>
<dbReference type="InterPro" id="IPR013237">
    <property type="entry name" value="Phage_T7_Gp4_N"/>
</dbReference>
<dbReference type="SUPFAM" id="SSF57783">
    <property type="entry name" value="Zinc beta-ribbon"/>
    <property type="match status" value="1"/>
</dbReference>
<feature type="domain" description="DNA primase/helicase Gp4 N-terminal Bacteriophage T7-like" evidence="1">
    <location>
        <begin position="43"/>
        <end position="79"/>
    </location>
</feature>
<name>A0A0F9T4K8_9ZZZZ</name>
<comment type="caution">
    <text evidence="2">The sequence shown here is derived from an EMBL/GenBank/DDBJ whole genome shotgun (WGS) entry which is preliminary data.</text>
</comment>
<dbReference type="AlphaFoldDB" id="A0A0F9T4K8"/>
<dbReference type="Pfam" id="PF13362">
    <property type="entry name" value="Toprim_3"/>
    <property type="match status" value="1"/>
</dbReference>
<dbReference type="SMART" id="SM00778">
    <property type="entry name" value="Prim_Zn_Ribbon"/>
    <property type="match status" value="1"/>
</dbReference>
<evidence type="ECO:0000313" key="2">
    <source>
        <dbReference type="EMBL" id="KKN76155.1"/>
    </source>
</evidence>
<protein>
    <recommendedName>
        <fullName evidence="1">DNA primase/helicase Gp4 N-terminal Bacteriophage T7-like domain-containing protein</fullName>
    </recommendedName>
</protein>
<accession>A0A0F9T4K8</accession>
<evidence type="ECO:0000259" key="1">
    <source>
        <dbReference type="SMART" id="SM00778"/>
    </source>
</evidence>
<proteinExistence type="predicted"/>
<dbReference type="GO" id="GO:0004386">
    <property type="term" value="F:helicase activity"/>
    <property type="evidence" value="ECO:0007669"/>
    <property type="project" value="InterPro"/>
</dbReference>
<dbReference type="Pfam" id="PF23639">
    <property type="entry name" value="DUF7146"/>
    <property type="match status" value="1"/>
</dbReference>
<dbReference type="GO" id="GO:0008270">
    <property type="term" value="F:zinc ion binding"/>
    <property type="evidence" value="ECO:0007669"/>
    <property type="project" value="InterPro"/>
</dbReference>
<sequence>MAKAKLEGATAAMRMNNDTKAAAHGRWLGILTAMGLTEAELSGKHGPCPLCEGRDRFRFTDYKGNGDYFCSHCGPGSGFDLIMGKNDWDFAHAAQEVDKVMGNKIEQVFQPRVDIEKRRRDMNFLWTNATDRDLVSQYLDSREISLHHQLDLRDLRGHPQMFMRDSNKRHRAMLALIRNAAGNPVSIHRTYIASGLRKVMPPIETIKGCAIRLGATSPDEALIVGEGVETVLSGMEEFSSENPSGYACISAGNMEEVNVPESVERVIILADNDKSFTGQKSAFILARKLDMKGKKVRVYMRPDIGMDWNDLPKDERTISMSWSNSVE</sequence>
<dbReference type="InterPro" id="IPR006171">
    <property type="entry name" value="TOPRIM_dom"/>
</dbReference>
<gene>
    <name evidence="2" type="ORF">LCGC14_0373500</name>
</gene>